<feature type="compositionally biased region" description="Polar residues" evidence="1">
    <location>
        <begin position="348"/>
        <end position="359"/>
    </location>
</feature>
<sequence>MSTNNARAAPAGRSPLFGVEIEIYVKVKAKLEALTREKKRTNPSSLPDYWQAWDFDLKNDDTNMTACINQRKQVSKAITAIIDGVLGPNNGWKCEADASLNDSWLVLPNDPKKWWGVEIISPPISRFEFWTNEFCACQVHISPGPTKDNNYTLAQLVRMAKGVYFWEYALCDLISPQRRHNTYINAKPNHAVFATNEYHGVPRRGWGPVFETIDSAASGRLGQTEFLSAITGGRDKTRFLLTNFCPVVSLGTVELRRQAGVASATTTIHRILLAVTLHISALRYDFDGARTKSRLEHPRGEELIKELAGCIKRLPETCHVYDNSKFFTEEQINAREEALRKGNPPPHQISSQPFGETTSTAPSQRPPATRAPATSAASGGSTPARAPTSQGSAPQASPASHARANRDAAPQGGQGSTTAPRTPAGRAPAPQGGGGQGPAASRPPAGRGAPQASPAAANISGSAAPRPLASQVGTTQLSFAFDVAEVEVEEERGCGERSSK</sequence>
<feature type="region of interest" description="Disordered" evidence="1">
    <location>
        <begin position="338"/>
        <end position="468"/>
    </location>
</feature>
<gene>
    <name evidence="2" type="ORF">C8A01DRAFT_45928</name>
</gene>
<feature type="compositionally biased region" description="Low complexity" evidence="1">
    <location>
        <begin position="438"/>
        <end position="457"/>
    </location>
</feature>
<protein>
    <submittedName>
        <fullName evidence="2">Uncharacterized protein</fullName>
    </submittedName>
</protein>
<organism evidence="2 3">
    <name type="scientific">Parachaetomium inaequale</name>
    <dbReference type="NCBI Taxonomy" id="2588326"/>
    <lineage>
        <taxon>Eukaryota</taxon>
        <taxon>Fungi</taxon>
        <taxon>Dikarya</taxon>
        <taxon>Ascomycota</taxon>
        <taxon>Pezizomycotina</taxon>
        <taxon>Sordariomycetes</taxon>
        <taxon>Sordariomycetidae</taxon>
        <taxon>Sordariales</taxon>
        <taxon>Chaetomiaceae</taxon>
        <taxon>Parachaetomium</taxon>
    </lineage>
</organism>
<dbReference type="AlphaFoldDB" id="A0AAN6SRV7"/>
<evidence type="ECO:0000313" key="3">
    <source>
        <dbReference type="Proteomes" id="UP001303115"/>
    </source>
</evidence>
<dbReference type="EMBL" id="MU854369">
    <property type="protein sequence ID" value="KAK4040819.1"/>
    <property type="molecule type" value="Genomic_DNA"/>
</dbReference>
<feature type="compositionally biased region" description="Low complexity" evidence="1">
    <location>
        <begin position="416"/>
        <end position="430"/>
    </location>
</feature>
<comment type="caution">
    <text evidence="2">The sequence shown here is derived from an EMBL/GenBank/DDBJ whole genome shotgun (WGS) entry which is preliminary data.</text>
</comment>
<keyword evidence="3" id="KW-1185">Reference proteome</keyword>
<name>A0AAN6SRV7_9PEZI</name>
<reference evidence="3" key="1">
    <citation type="journal article" date="2023" name="Mol. Phylogenet. Evol.">
        <title>Genome-scale phylogeny and comparative genomics of the fungal order Sordariales.</title>
        <authorList>
            <person name="Hensen N."/>
            <person name="Bonometti L."/>
            <person name="Westerberg I."/>
            <person name="Brannstrom I.O."/>
            <person name="Guillou S."/>
            <person name="Cros-Aarteil S."/>
            <person name="Calhoun S."/>
            <person name="Haridas S."/>
            <person name="Kuo A."/>
            <person name="Mondo S."/>
            <person name="Pangilinan J."/>
            <person name="Riley R."/>
            <person name="LaButti K."/>
            <person name="Andreopoulos B."/>
            <person name="Lipzen A."/>
            <person name="Chen C."/>
            <person name="Yan M."/>
            <person name="Daum C."/>
            <person name="Ng V."/>
            <person name="Clum A."/>
            <person name="Steindorff A."/>
            <person name="Ohm R.A."/>
            <person name="Martin F."/>
            <person name="Silar P."/>
            <person name="Natvig D.O."/>
            <person name="Lalanne C."/>
            <person name="Gautier V."/>
            <person name="Ament-Velasquez S.L."/>
            <person name="Kruys A."/>
            <person name="Hutchinson M.I."/>
            <person name="Powell A.J."/>
            <person name="Barry K."/>
            <person name="Miller A.N."/>
            <person name="Grigoriev I.V."/>
            <person name="Debuchy R."/>
            <person name="Gladieux P."/>
            <person name="Hiltunen Thoren M."/>
            <person name="Johannesson H."/>
        </authorList>
    </citation>
    <scope>NUCLEOTIDE SEQUENCE [LARGE SCALE GENOMIC DNA]</scope>
    <source>
        <strain evidence="3">CBS 284.82</strain>
    </source>
</reference>
<feature type="compositionally biased region" description="Low complexity" evidence="1">
    <location>
        <begin position="360"/>
        <end position="402"/>
    </location>
</feature>
<evidence type="ECO:0000256" key="1">
    <source>
        <dbReference type="SAM" id="MobiDB-lite"/>
    </source>
</evidence>
<evidence type="ECO:0000313" key="2">
    <source>
        <dbReference type="EMBL" id="KAK4040819.1"/>
    </source>
</evidence>
<accession>A0AAN6SRV7</accession>
<proteinExistence type="predicted"/>
<dbReference type="Proteomes" id="UP001303115">
    <property type="component" value="Unassembled WGS sequence"/>
</dbReference>